<dbReference type="GO" id="GO:0006281">
    <property type="term" value="P:DNA repair"/>
    <property type="evidence" value="ECO:0007669"/>
    <property type="project" value="InterPro"/>
</dbReference>
<evidence type="ECO:0000313" key="10">
    <source>
        <dbReference type="Proteomes" id="UP000034846"/>
    </source>
</evidence>
<dbReference type="Pfam" id="PF01368">
    <property type="entry name" value="DHH"/>
    <property type="match status" value="1"/>
</dbReference>
<evidence type="ECO:0000259" key="8">
    <source>
        <dbReference type="Pfam" id="PF17768"/>
    </source>
</evidence>
<sequence>MARRWQIAPRTHQDIVSQVLANRGVRDEDVVSFLSPDWDRDVISPWEFTHMRQAVDVLFASLERGDKIVIHGDYDADGVSGSSLLFLALQEVTAKLGMPFVVEVFLPDREQDGYGVAMHTIERIAAEGAKLLVTVDCGIAAGLELDRAHELGMRGIVCDHHQLGAHLPTHAVLLHPLAPGETYANKTLCGTGVAFKFANAIIDEARRRGADLPEGHEKWYLDLVAIATVTDVMPLKGENRALESFGLKVLNKTRRPGLRAILETSGTELGDIDTQAIGFRIGPRLNAAGRLASAHIAFKAITAPTHEEALVAAAELERLNRERQRIFAEAYAEARVIAAEQARGASVLVVHAEHWLPGIVGLIAGRLVGDFGLPAFALTKVGEHFVGSGRTAAGLHLVEAMNACGEVFVKKGGHPQACGLTIISEKHVHQFREEVNAYARSVFGDGEVEATLEIDAVLDARLATLHLAERLQTLEPFGEGNRPPVFALPRVTVMAAETMGATRSHLRLTVLGQDGGVMKCVGFGMGAKAQQLPMGSVIDAAVEMGVNVWNGRREAQLRLVDLGANLC</sequence>
<dbReference type="PANTHER" id="PTHR30255">
    <property type="entry name" value="SINGLE-STRANDED-DNA-SPECIFIC EXONUCLEASE RECJ"/>
    <property type="match status" value="1"/>
</dbReference>
<protein>
    <recommendedName>
        <fullName evidence="2">Single-stranded-DNA-specific exonuclease RecJ</fullName>
    </recommendedName>
</protein>
<dbReference type="NCBIfam" id="TIGR00644">
    <property type="entry name" value="recJ"/>
    <property type="match status" value="1"/>
</dbReference>
<name>A0A0G1XFV4_9BACT</name>
<dbReference type="Pfam" id="PF02272">
    <property type="entry name" value="DHHA1"/>
    <property type="match status" value="1"/>
</dbReference>
<dbReference type="PATRIC" id="fig|1618989.3.peg.494"/>
<evidence type="ECO:0000256" key="5">
    <source>
        <dbReference type="ARBA" id="ARBA00022839"/>
    </source>
</evidence>
<dbReference type="EMBL" id="LCRD01000032">
    <property type="protein sequence ID" value="KKW29831.1"/>
    <property type="molecule type" value="Genomic_DNA"/>
</dbReference>
<dbReference type="InterPro" id="IPR003156">
    <property type="entry name" value="DHHA1_dom"/>
</dbReference>
<dbReference type="AlphaFoldDB" id="A0A0G1XFV4"/>
<gene>
    <name evidence="9" type="ORF">UY72_C0032G0007</name>
</gene>
<comment type="similarity">
    <text evidence="1">Belongs to the RecJ family.</text>
</comment>
<keyword evidence="4" id="KW-0378">Hydrolase</keyword>
<evidence type="ECO:0000256" key="3">
    <source>
        <dbReference type="ARBA" id="ARBA00022722"/>
    </source>
</evidence>
<keyword evidence="3" id="KW-0540">Nuclease</keyword>
<evidence type="ECO:0000313" key="9">
    <source>
        <dbReference type="EMBL" id="KKW29831.1"/>
    </source>
</evidence>
<dbReference type="Gene3D" id="3.90.1640.30">
    <property type="match status" value="1"/>
</dbReference>
<dbReference type="InterPro" id="IPR001667">
    <property type="entry name" value="DDH_dom"/>
</dbReference>
<evidence type="ECO:0000256" key="2">
    <source>
        <dbReference type="ARBA" id="ARBA00019841"/>
    </source>
</evidence>
<dbReference type="InterPro" id="IPR004610">
    <property type="entry name" value="RecJ"/>
</dbReference>
<proteinExistence type="inferred from homology"/>
<dbReference type="Proteomes" id="UP000034846">
    <property type="component" value="Unassembled WGS sequence"/>
</dbReference>
<dbReference type="Gene3D" id="2.40.50.460">
    <property type="match status" value="1"/>
</dbReference>
<dbReference type="InterPro" id="IPR041122">
    <property type="entry name" value="RecJ_OB"/>
</dbReference>
<dbReference type="InterPro" id="IPR051673">
    <property type="entry name" value="SSDNA_exonuclease_RecJ"/>
</dbReference>
<comment type="caution">
    <text evidence="9">The sequence shown here is derived from an EMBL/GenBank/DDBJ whole genome shotgun (WGS) entry which is preliminary data.</text>
</comment>
<dbReference type="InterPro" id="IPR038763">
    <property type="entry name" value="DHH_sf"/>
</dbReference>
<evidence type="ECO:0000256" key="4">
    <source>
        <dbReference type="ARBA" id="ARBA00022801"/>
    </source>
</evidence>
<feature type="domain" description="DHHA1" evidence="7">
    <location>
        <begin position="346"/>
        <end position="439"/>
    </location>
</feature>
<dbReference type="GO" id="GO:0006310">
    <property type="term" value="P:DNA recombination"/>
    <property type="evidence" value="ECO:0007669"/>
    <property type="project" value="InterPro"/>
</dbReference>
<reference evidence="9 10" key="1">
    <citation type="journal article" date="2015" name="Nature">
        <title>rRNA introns, odd ribosomes, and small enigmatic genomes across a large radiation of phyla.</title>
        <authorList>
            <person name="Brown C.T."/>
            <person name="Hug L.A."/>
            <person name="Thomas B.C."/>
            <person name="Sharon I."/>
            <person name="Castelle C.J."/>
            <person name="Singh A."/>
            <person name="Wilkins M.J."/>
            <person name="Williams K.H."/>
            <person name="Banfield J.F."/>
        </authorList>
    </citation>
    <scope>NUCLEOTIDE SEQUENCE [LARGE SCALE GENOMIC DNA]</scope>
</reference>
<dbReference type="GO" id="GO:0003676">
    <property type="term" value="F:nucleic acid binding"/>
    <property type="evidence" value="ECO:0007669"/>
    <property type="project" value="InterPro"/>
</dbReference>
<dbReference type="SUPFAM" id="SSF64182">
    <property type="entry name" value="DHH phosphoesterases"/>
    <property type="match status" value="1"/>
</dbReference>
<feature type="domain" description="DDH" evidence="6">
    <location>
        <begin position="67"/>
        <end position="228"/>
    </location>
</feature>
<feature type="domain" description="RecJ OB" evidence="8">
    <location>
        <begin position="454"/>
        <end position="561"/>
    </location>
</feature>
<evidence type="ECO:0000259" key="7">
    <source>
        <dbReference type="Pfam" id="PF02272"/>
    </source>
</evidence>
<organism evidence="9 10">
    <name type="scientific">Candidatus Uhrbacteria bacterium GW2011_GWD2_52_7</name>
    <dbReference type="NCBI Taxonomy" id="1618989"/>
    <lineage>
        <taxon>Bacteria</taxon>
        <taxon>Candidatus Uhriibacteriota</taxon>
    </lineage>
</organism>
<accession>A0A0G1XFV4</accession>
<dbReference type="Pfam" id="PF17768">
    <property type="entry name" value="RecJ_OB"/>
    <property type="match status" value="1"/>
</dbReference>
<dbReference type="PANTHER" id="PTHR30255:SF2">
    <property type="entry name" value="SINGLE-STRANDED-DNA-SPECIFIC EXONUCLEASE RECJ"/>
    <property type="match status" value="1"/>
</dbReference>
<evidence type="ECO:0000256" key="1">
    <source>
        <dbReference type="ARBA" id="ARBA00005915"/>
    </source>
</evidence>
<keyword evidence="5 9" id="KW-0269">Exonuclease</keyword>
<evidence type="ECO:0000259" key="6">
    <source>
        <dbReference type="Pfam" id="PF01368"/>
    </source>
</evidence>
<dbReference type="GO" id="GO:0008409">
    <property type="term" value="F:5'-3' exonuclease activity"/>
    <property type="evidence" value="ECO:0007669"/>
    <property type="project" value="InterPro"/>
</dbReference>